<dbReference type="Pfam" id="PF13456">
    <property type="entry name" value="RVT_3"/>
    <property type="match status" value="1"/>
</dbReference>
<evidence type="ECO:0000313" key="4">
    <source>
        <dbReference type="EMBL" id="KAF8408607.1"/>
    </source>
</evidence>
<comment type="caution">
    <text evidence="4">The sequence shown here is derived from an EMBL/GenBank/DDBJ whole genome shotgun (WGS) entry which is preliminary data.</text>
</comment>
<feature type="transmembrane region" description="Helical" evidence="1">
    <location>
        <begin position="678"/>
        <end position="700"/>
    </location>
</feature>
<evidence type="ECO:0008006" key="6">
    <source>
        <dbReference type="Google" id="ProtNLM"/>
    </source>
</evidence>
<dbReference type="Gene3D" id="3.30.420.10">
    <property type="entry name" value="Ribonuclease H-like superfamily/Ribonuclease H"/>
    <property type="match status" value="1"/>
</dbReference>
<dbReference type="CDD" id="cd06222">
    <property type="entry name" value="RNase_H_like"/>
    <property type="match status" value="1"/>
</dbReference>
<keyword evidence="1" id="KW-0472">Membrane</keyword>
<dbReference type="Gene3D" id="1.25.40.20">
    <property type="entry name" value="Ankyrin repeat-containing domain"/>
    <property type="match status" value="2"/>
</dbReference>
<dbReference type="Proteomes" id="UP000655225">
    <property type="component" value="Unassembled WGS sequence"/>
</dbReference>
<dbReference type="InterPro" id="IPR002156">
    <property type="entry name" value="RNaseH_domain"/>
</dbReference>
<dbReference type="AlphaFoldDB" id="A0A834ZU40"/>
<proteinExistence type="predicted"/>
<dbReference type="SMART" id="SM00248">
    <property type="entry name" value="ANK"/>
    <property type="match status" value="5"/>
</dbReference>
<feature type="transmembrane region" description="Helical" evidence="1">
    <location>
        <begin position="756"/>
        <end position="782"/>
    </location>
</feature>
<dbReference type="Pfam" id="PF12796">
    <property type="entry name" value="Ank_2"/>
    <property type="match status" value="1"/>
</dbReference>
<dbReference type="InterPro" id="IPR044730">
    <property type="entry name" value="RNase_H-like_dom_plant"/>
</dbReference>
<name>A0A834ZU40_TETSI</name>
<feature type="domain" description="PGG" evidence="3">
    <location>
        <begin position="667"/>
        <end position="780"/>
    </location>
</feature>
<evidence type="ECO:0000259" key="3">
    <source>
        <dbReference type="Pfam" id="PF13962"/>
    </source>
</evidence>
<dbReference type="SUPFAM" id="SSF53098">
    <property type="entry name" value="Ribonuclease H-like"/>
    <property type="match status" value="1"/>
</dbReference>
<evidence type="ECO:0000313" key="5">
    <source>
        <dbReference type="Proteomes" id="UP000655225"/>
    </source>
</evidence>
<gene>
    <name evidence="4" type="ORF">HHK36_004670</name>
</gene>
<dbReference type="PANTHER" id="PTHR24177">
    <property type="entry name" value="CASKIN"/>
    <property type="match status" value="1"/>
</dbReference>
<keyword evidence="1" id="KW-1133">Transmembrane helix</keyword>
<dbReference type="InterPro" id="IPR026961">
    <property type="entry name" value="PGG_dom"/>
</dbReference>
<protein>
    <recommendedName>
        <fullName evidence="6">PGG domain-containing protein</fullName>
    </recommendedName>
</protein>
<evidence type="ECO:0000256" key="1">
    <source>
        <dbReference type="SAM" id="Phobius"/>
    </source>
</evidence>
<dbReference type="InterPro" id="IPR002110">
    <property type="entry name" value="Ankyrin_rpt"/>
</dbReference>
<organism evidence="4 5">
    <name type="scientific">Tetracentron sinense</name>
    <name type="common">Spur-leaf</name>
    <dbReference type="NCBI Taxonomy" id="13715"/>
    <lineage>
        <taxon>Eukaryota</taxon>
        <taxon>Viridiplantae</taxon>
        <taxon>Streptophyta</taxon>
        <taxon>Embryophyta</taxon>
        <taxon>Tracheophyta</taxon>
        <taxon>Spermatophyta</taxon>
        <taxon>Magnoliopsida</taxon>
        <taxon>Trochodendrales</taxon>
        <taxon>Trochodendraceae</taxon>
        <taxon>Tetracentron</taxon>
    </lineage>
</organism>
<dbReference type="PANTHER" id="PTHR24177:SF292">
    <property type="entry name" value="ANKYRIN REPEAT FAMILY PROTEIN-RELATED"/>
    <property type="match status" value="1"/>
</dbReference>
<feature type="transmembrane region" description="Helical" evidence="1">
    <location>
        <begin position="789"/>
        <end position="811"/>
    </location>
</feature>
<dbReference type="OMA" id="EGDFLHS"/>
<reference evidence="4 5" key="1">
    <citation type="submission" date="2020-04" db="EMBL/GenBank/DDBJ databases">
        <title>Plant Genome Project.</title>
        <authorList>
            <person name="Zhang R.-G."/>
        </authorList>
    </citation>
    <scope>NUCLEOTIDE SEQUENCE [LARGE SCALE GENOMIC DNA]</scope>
    <source>
        <strain evidence="4">YNK0</strain>
        <tissue evidence="4">Leaf</tissue>
    </source>
</reference>
<dbReference type="SUPFAM" id="SSF48403">
    <property type="entry name" value="Ankyrin repeat"/>
    <property type="match status" value="1"/>
</dbReference>
<dbReference type="GO" id="GO:0003676">
    <property type="term" value="F:nucleic acid binding"/>
    <property type="evidence" value="ECO:0007669"/>
    <property type="project" value="InterPro"/>
</dbReference>
<dbReference type="GO" id="GO:0004523">
    <property type="term" value="F:RNA-DNA hybrid ribonuclease activity"/>
    <property type="evidence" value="ECO:0007669"/>
    <property type="project" value="InterPro"/>
</dbReference>
<sequence length="834" mass="93869">MLSHPTSVWCKWKAPPVDHWGINTDGSVRTTMAGIGCVIRNHLGDPLVGVAGGIDPGPILVVELLAIQRGLAEAVSRGLRKVVVYLDSKGAVDAINNCVEWPWEAYQCLLRISGLMRLFDSVTVHHVFQETNRAADFLSSFCHLIEEVVLDPREFPSMLSRFIADDAGVITHLEQTPSIRSCFPERSSDKSSETCLDLSPIPSPDLRIPIPEDLVYYESPTLEPTIREFLSVLRFMAFFPWIDIIAGTKTTIAPSLTVYVPLYRAALRGDWEMAQEFLNCHPGAVHAKITRGWETALHIAAGARHTLFVEELVKLMKTEDLALKNKYKNTALCFAAASGIVRIAEVMVRKNKHLPIIRGSSGVIPLYMAALLGHRDMVHYLYSVTRDENLTTDDRIGLLVATITTNLYDVALQILDHHPELATVRDGNGETALHVLARKPWAFASGNQLTFWETSIYQCIHVKLSNESKFHFKSPTYQTNMITKGFRIVYEKKLLHIQAHELVKRLWQQVLQLDDSLIGDILREPSRPLFTATEFGIVEFVSELIRSYPDLIWKVDNQHRSIFHTAVAHRQQKIFNLIFEIGALKDLITSYKDDNNNNMLHLAGKIAPSNQLNSVSGAALQMQRELLWFKEVEKIVQPLYREMRNSEGRTPRMLFTEEHKGLVKEGEKWMKNTATSCMLVATLITTVMFAAIFTVPGGNIEKEGIPILLQNYYFIIFAMSDALALFSSVTSILNFLSILTSCYAEEDFLESLPKRLIIGLGTLFFSIVNMLIAFGATFFIVLGHQSTWILIPVILITCIPPTLFVILQFPLLADMINSTYGSGILNRTSKHMLF</sequence>
<dbReference type="InterPro" id="IPR036397">
    <property type="entry name" value="RNaseH_sf"/>
</dbReference>
<dbReference type="Pfam" id="PF13962">
    <property type="entry name" value="PGG"/>
    <property type="match status" value="1"/>
</dbReference>
<dbReference type="GO" id="GO:0016020">
    <property type="term" value="C:membrane"/>
    <property type="evidence" value="ECO:0007669"/>
    <property type="project" value="TreeGrafter"/>
</dbReference>
<keyword evidence="5" id="KW-1185">Reference proteome</keyword>
<dbReference type="InterPro" id="IPR036770">
    <property type="entry name" value="Ankyrin_rpt-contain_sf"/>
</dbReference>
<accession>A0A834ZU40</accession>
<dbReference type="OrthoDB" id="1921232at2759"/>
<feature type="domain" description="RNase H type-1" evidence="2">
    <location>
        <begin position="23"/>
        <end position="142"/>
    </location>
</feature>
<feature type="transmembrane region" description="Helical" evidence="1">
    <location>
        <begin position="712"/>
        <end position="736"/>
    </location>
</feature>
<keyword evidence="1" id="KW-0812">Transmembrane</keyword>
<dbReference type="InterPro" id="IPR012337">
    <property type="entry name" value="RNaseH-like_sf"/>
</dbReference>
<evidence type="ECO:0000259" key="2">
    <source>
        <dbReference type="Pfam" id="PF13456"/>
    </source>
</evidence>
<dbReference type="FunFam" id="1.25.40.20:FF:000412">
    <property type="entry name" value="Ankyrin repeat-containing protein ITN1 isoform C"/>
    <property type="match status" value="1"/>
</dbReference>
<dbReference type="EMBL" id="JABCRI010000003">
    <property type="protein sequence ID" value="KAF8408607.1"/>
    <property type="molecule type" value="Genomic_DNA"/>
</dbReference>